<sequence>MRVFMVFVATSILTGLGLRINKELDNSFALMLADFERQHQIQFCARWREASVNIKDASQFAQQRLALDQEEQDWVNDFYVEWLSHWETSVDEICRLPCVTWLENYEENPTLGERYPNTRVRWREELSCL</sequence>
<evidence type="ECO:0000313" key="2">
    <source>
        <dbReference type="Proteomes" id="UP000192907"/>
    </source>
</evidence>
<gene>
    <name evidence="1" type="ORF">SAMN06296036_105299</name>
</gene>
<protein>
    <submittedName>
        <fullName evidence="1">Uncharacterized protein</fullName>
    </submittedName>
</protein>
<dbReference type="Proteomes" id="UP000192907">
    <property type="component" value="Unassembled WGS sequence"/>
</dbReference>
<dbReference type="STRING" id="1513793.SAMN06296036_105299"/>
<dbReference type="AlphaFoldDB" id="A0A1Y6BPY8"/>
<dbReference type="EMBL" id="FWZT01000005">
    <property type="protein sequence ID" value="SMF14430.1"/>
    <property type="molecule type" value="Genomic_DNA"/>
</dbReference>
<proteinExistence type="predicted"/>
<keyword evidence="2" id="KW-1185">Reference proteome</keyword>
<name>A0A1Y6BPY8_9BACT</name>
<accession>A0A1Y6BPY8</accession>
<dbReference type="RefSeq" id="WP_132317113.1">
    <property type="nucleotide sequence ID" value="NZ_FWZT01000005.1"/>
</dbReference>
<organism evidence="1 2">
    <name type="scientific">Pseudobacteriovorax antillogorgiicola</name>
    <dbReference type="NCBI Taxonomy" id="1513793"/>
    <lineage>
        <taxon>Bacteria</taxon>
        <taxon>Pseudomonadati</taxon>
        <taxon>Bdellovibrionota</taxon>
        <taxon>Oligoflexia</taxon>
        <taxon>Oligoflexales</taxon>
        <taxon>Pseudobacteriovoracaceae</taxon>
        <taxon>Pseudobacteriovorax</taxon>
    </lineage>
</organism>
<reference evidence="2" key="1">
    <citation type="submission" date="2017-04" db="EMBL/GenBank/DDBJ databases">
        <authorList>
            <person name="Varghese N."/>
            <person name="Submissions S."/>
        </authorList>
    </citation>
    <scope>NUCLEOTIDE SEQUENCE [LARGE SCALE GENOMIC DNA]</scope>
    <source>
        <strain evidence="2">RKEM611</strain>
    </source>
</reference>
<evidence type="ECO:0000313" key="1">
    <source>
        <dbReference type="EMBL" id="SMF14430.1"/>
    </source>
</evidence>